<dbReference type="GO" id="GO:0000785">
    <property type="term" value="C:chromatin"/>
    <property type="evidence" value="ECO:0007669"/>
    <property type="project" value="TreeGrafter"/>
</dbReference>
<gene>
    <name evidence="10" type="ORF">BCR39DRAFT_505372</name>
</gene>
<feature type="compositionally biased region" description="Pro residues" evidence="8">
    <location>
        <begin position="473"/>
        <end position="485"/>
    </location>
</feature>
<evidence type="ECO:0000256" key="3">
    <source>
        <dbReference type="ARBA" id="ARBA00022737"/>
    </source>
</evidence>
<evidence type="ECO:0000256" key="4">
    <source>
        <dbReference type="ARBA" id="ARBA00022771"/>
    </source>
</evidence>
<feature type="region of interest" description="Disordered" evidence="8">
    <location>
        <begin position="1"/>
        <end position="39"/>
    </location>
</feature>
<feature type="compositionally biased region" description="Low complexity" evidence="8">
    <location>
        <begin position="539"/>
        <end position="556"/>
    </location>
</feature>
<dbReference type="InterPro" id="IPR051059">
    <property type="entry name" value="VerF-like"/>
</dbReference>
<dbReference type="GO" id="GO:0000981">
    <property type="term" value="F:DNA-binding transcription factor activity, RNA polymerase II-specific"/>
    <property type="evidence" value="ECO:0007669"/>
    <property type="project" value="InterPro"/>
</dbReference>
<dbReference type="GO" id="GO:0008270">
    <property type="term" value="F:zinc ion binding"/>
    <property type="evidence" value="ECO:0007669"/>
    <property type="project" value="UniProtKB-KW"/>
</dbReference>
<dbReference type="Proteomes" id="UP000193986">
    <property type="component" value="Unassembled WGS sequence"/>
</dbReference>
<feature type="compositionally biased region" description="Pro residues" evidence="8">
    <location>
        <begin position="528"/>
        <end position="538"/>
    </location>
</feature>
<dbReference type="PROSITE" id="PS50157">
    <property type="entry name" value="ZINC_FINGER_C2H2_2"/>
    <property type="match status" value="2"/>
</dbReference>
<accession>A0A1Y2B4N4</accession>
<keyword evidence="5" id="KW-0862">Zinc</keyword>
<dbReference type="FunFam" id="3.30.160.60:FF:002343">
    <property type="entry name" value="Zinc finger protein 33A"/>
    <property type="match status" value="1"/>
</dbReference>
<dbReference type="InterPro" id="IPR013087">
    <property type="entry name" value="Znf_C2H2_type"/>
</dbReference>
<feature type="domain" description="C2H2-type" evidence="9">
    <location>
        <begin position="329"/>
        <end position="356"/>
    </location>
</feature>
<comment type="subcellular location">
    <subcellularLocation>
        <location evidence="1">Nucleus</location>
    </subcellularLocation>
</comment>
<dbReference type="InParanoid" id="A0A1Y2B4N4"/>
<evidence type="ECO:0000256" key="6">
    <source>
        <dbReference type="ARBA" id="ARBA00023242"/>
    </source>
</evidence>
<evidence type="ECO:0000256" key="8">
    <source>
        <dbReference type="SAM" id="MobiDB-lite"/>
    </source>
</evidence>
<protein>
    <recommendedName>
        <fullName evidence="9">C2H2-type domain-containing protein</fullName>
    </recommendedName>
</protein>
<keyword evidence="11" id="KW-1185">Reference proteome</keyword>
<organism evidence="10 11">
    <name type="scientific">Naematelia encephala</name>
    <dbReference type="NCBI Taxonomy" id="71784"/>
    <lineage>
        <taxon>Eukaryota</taxon>
        <taxon>Fungi</taxon>
        <taxon>Dikarya</taxon>
        <taxon>Basidiomycota</taxon>
        <taxon>Agaricomycotina</taxon>
        <taxon>Tremellomycetes</taxon>
        <taxon>Tremellales</taxon>
        <taxon>Naemateliaceae</taxon>
        <taxon>Naematelia</taxon>
    </lineage>
</organism>
<dbReference type="PANTHER" id="PTHR40626">
    <property type="entry name" value="MIP31509P"/>
    <property type="match status" value="1"/>
</dbReference>
<keyword evidence="3" id="KW-0677">Repeat</keyword>
<dbReference type="GO" id="GO:0000978">
    <property type="term" value="F:RNA polymerase II cis-regulatory region sequence-specific DNA binding"/>
    <property type="evidence" value="ECO:0007669"/>
    <property type="project" value="InterPro"/>
</dbReference>
<proteinExistence type="predicted"/>
<evidence type="ECO:0000313" key="11">
    <source>
        <dbReference type="Proteomes" id="UP000193986"/>
    </source>
</evidence>
<dbReference type="SUPFAM" id="SSF57667">
    <property type="entry name" value="beta-beta-alpha zinc fingers"/>
    <property type="match status" value="1"/>
</dbReference>
<evidence type="ECO:0000313" key="10">
    <source>
        <dbReference type="EMBL" id="ORY29781.1"/>
    </source>
</evidence>
<feature type="compositionally biased region" description="Low complexity" evidence="8">
    <location>
        <begin position="719"/>
        <end position="745"/>
    </location>
</feature>
<dbReference type="SMART" id="SM00355">
    <property type="entry name" value="ZnF_C2H2"/>
    <property type="match status" value="2"/>
</dbReference>
<sequence length="782" mass="84675">MHGLRTTTDCGPRQNEEKRGATMGDLSVQTNSQRGKKMHPQRPFVRLCFSKVARRGSTTRKKERKSFFENSAKQGTISFLKWSSFGHVPLARGETVQRTVSAFCSLYLALSYCLVSYCRPPDSSLTPLRISAWAGNPSPPTNPQIPLPRCSGARNISRSIMSYQQPFEERPGTAYSYRAPESAHGRPADHSSPERALHSSGGYVRGSAPPQSPFPSHEAPPGASQGYPPQPPVTPLTGAAAYPPQPPSTGYYGVSSTPTDQHVPSPPPTSSGRPGSSTNFTPDGLPIVPVGISGGKMFRCRGYGDCDKVFTRSEHLARHVRKHTGERPFPCHCGKAFSRLDNLRQHSATVHADQVQLNDAMLSQLAPVHAALSARANKDQRKRGEVVEVPKNAVERPRHNENYRGIKTSDTPGPDPAYQAYPEGQQWSVPPPQHARPRTGGGYDYYPPTADGYVPPTEDAGPSRRPGSGGYYPPAPYDRPPPSDAPPTGEAMSHLPYPYRPMSSNGREIPVPAHYAESDPPHSARGPPESPIYPPNVAPPQWSSPPQQHQQNYPPHEAGHYPPPPDGFYPADHSYPGQPGSAGAPYAYPPPAGYYPPQSGYPSVPPHHYPPGHYSAAPPESPFQYHAPQEQNYPYGQYDSRKRRGEDEANGARKHSKTDAVPQHLNDALAASRPQDASWLPPVSERRSSLAISALLGSPQQGHKARPETGDQQQHTQDASALASAGVAAYPPYSGHESSTGTSSSVPATPVVNGTPRTSRMDKDGAKQEGEMEQKAKALLST</sequence>
<evidence type="ECO:0000259" key="9">
    <source>
        <dbReference type="PROSITE" id="PS50157"/>
    </source>
</evidence>
<name>A0A1Y2B4N4_9TREE</name>
<evidence type="ECO:0000256" key="7">
    <source>
        <dbReference type="PROSITE-ProRule" id="PRU00042"/>
    </source>
</evidence>
<evidence type="ECO:0000256" key="2">
    <source>
        <dbReference type="ARBA" id="ARBA00022723"/>
    </source>
</evidence>
<evidence type="ECO:0000256" key="1">
    <source>
        <dbReference type="ARBA" id="ARBA00004123"/>
    </source>
</evidence>
<feature type="compositionally biased region" description="Basic and acidic residues" evidence="8">
    <location>
        <begin position="181"/>
        <end position="197"/>
    </location>
</feature>
<dbReference type="EMBL" id="MCFC01000023">
    <property type="protein sequence ID" value="ORY29781.1"/>
    <property type="molecule type" value="Genomic_DNA"/>
</dbReference>
<dbReference type="GO" id="GO:0005634">
    <property type="term" value="C:nucleus"/>
    <property type="evidence" value="ECO:0007669"/>
    <property type="project" value="UniProtKB-SubCell"/>
</dbReference>
<reference evidence="10 11" key="1">
    <citation type="submission" date="2016-07" db="EMBL/GenBank/DDBJ databases">
        <title>Pervasive Adenine N6-methylation of Active Genes in Fungi.</title>
        <authorList>
            <consortium name="DOE Joint Genome Institute"/>
            <person name="Mondo S.J."/>
            <person name="Dannebaum R.O."/>
            <person name="Kuo R.C."/>
            <person name="Labutti K."/>
            <person name="Haridas S."/>
            <person name="Kuo A."/>
            <person name="Salamov A."/>
            <person name="Ahrendt S.R."/>
            <person name="Lipzen A."/>
            <person name="Sullivan W."/>
            <person name="Andreopoulos W.B."/>
            <person name="Clum A."/>
            <person name="Lindquist E."/>
            <person name="Daum C."/>
            <person name="Ramamoorthy G.K."/>
            <person name="Gryganskyi A."/>
            <person name="Culley D."/>
            <person name="Magnuson J.K."/>
            <person name="James T.Y."/>
            <person name="O'Malley M.A."/>
            <person name="Stajich J.E."/>
            <person name="Spatafora J.W."/>
            <person name="Visel A."/>
            <person name="Grigoriev I.V."/>
        </authorList>
    </citation>
    <scope>NUCLEOTIDE SEQUENCE [LARGE SCALE GENOMIC DNA]</scope>
    <source>
        <strain evidence="10 11">68-887.2</strain>
    </source>
</reference>
<keyword evidence="6" id="KW-0539">Nucleus</keyword>
<keyword evidence="4 7" id="KW-0863">Zinc-finger</keyword>
<keyword evidence="2" id="KW-0479">Metal-binding</keyword>
<feature type="compositionally biased region" description="Low complexity" evidence="8">
    <location>
        <begin position="574"/>
        <end position="586"/>
    </location>
</feature>
<feature type="compositionally biased region" description="Basic and acidic residues" evidence="8">
    <location>
        <begin position="376"/>
        <end position="404"/>
    </location>
</feature>
<dbReference type="AlphaFoldDB" id="A0A1Y2B4N4"/>
<evidence type="ECO:0000256" key="5">
    <source>
        <dbReference type="ARBA" id="ARBA00022833"/>
    </source>
</evidence>
<feature type="region of interest" description="Disordered" evidence="8">
    <location>
        <begin position="177"/>
        <end position="285"/>
    </location>
</feature>
<dbReference type="STRING" id="71784.A0A1Y2B4N4"/>
<dbReference type="Gene3D" id="3.30.160.60">
    <property type="entry name" value="Classic Zinc Finger"/>
    <property type="match status" value="2"/>
</dbReference>
<feature type="region of interest" description="Disordered" evidence="8">
    <location>
        <begin position="373"/>
        <end position="782"/>
    </location>
</feature>
<dbReference type="PANTHER" id="PTHR40626:SF32">
    <property type="entry name" value="ZINC FINGER PROTEIN RST2"/>
    <property type="match status" value="1"/>
</dbReference>
<feature type="compositionally biased region" description="Basic and acidic residues" evidence="8">
    <location>
        <begin position="759"/>
        <end position="776"/>
    </location>
</feature>
<comment type="caution">
    <text evidence="10">The sequence shown here is derived from an EMBL/GenBank/DDBJ whole genome shotgun (WGS) entry which is preliminary data.</text>
</comment>
<dbReference type="Pfam" id="PF00096">
    <property type="entry name" value="zf-C2H2"/>
    <property type="match status" value="2"/>
</dbReference>
<dbReference type="OrthoDB" id="10018191at2759"/>
<dbReference type="InterPro" id="IPR036236">
    <property type="entry name" value="Znf_C2H2_sf"/>
</dbReference>
<feature type="domain" description="C2H2-type" evidence="9">
    <location>
        <begin position="298"/>
        <end position="328"/>
    </location>
</feature>